<dbReference type="Proteomes" id="UP000688137">
    <property type="component" value="Unassembled WGS sequence"/>
</dbReference>
<keyword evidence="2" id="KW-1185">Reference proteome</keyword>
<sequence length="370" mass="45480">MQDIKIYNYDIHQIRLNFHHHIVPQLQLINLHKQVNINYLYYHNQMDKQKQHNYYHAKWKYHHHKSYNKMQIMHLPQLDIIYKNLNYYHNILIDICNQIHPKFQIVLNDKLNKMNLIIQNTFHIQLNKANITIKIHQSNIHYYIHKYFHLILNQLKLCMLNNSYQQDHYICYKVYHMVNIVLYQVSHNNHQNINIIHLINIVKMQIHNVYNSYLINIICKYNCNLNNQCHQNINQVDNLKYKMQLLIHNQAYMLNNHIHLNTLDIHQDNIHMWKQYHLKINLINIMIIPLLLCLNHKPSKHHMSIHLNINCNMVYSNEQQYSSLIIHNRNQQHQHQNIILQLSKQDYRLRLILQFKLDQLNTKLCFQYHY</sequence>
<gene>
    <name evidence="1" type="ORF">PPRIM_AZ9-3.1.T0180382</name>
</gene>
<protein>
    <submittedName>
        <fullName evidence="1">Uncharacterized protein</fullName>
    </submittedName>
</protein>
<comment type="caution">
    <text evidence="1">The sequence shown here is derived from an EMBL/GenBank/DDBJ whole genome shotgun (WGS) entry which is preliminary data.</text>
</comment>
<organism evidence="1 2">
    <name type="scientific">Paramecium primaurelia</name>
    <dbReference type="NCBI Taxonomy" id="5886"/>
    <lineage>
        <taxon>Eukaryota</taxon>
        <taxon>Sar</taxon>
        <taxon>Alveolata</taxon>
        <taxon>Ciliophora</taxon>
        <taxon>Intramacronucleata</taxon>
        <taxon>Oligohymenophorea</taxon>
        <taxon>Peniculida</taxon>
        <taxon>Parameciidae</taxon>
        <taxon>Paramecium</taxon>
    </lineage>
</organism>
<reference evidence="1" key="1">
    <citation type="submission" date="2021-01" db="EMBL/GenBank/DDBJ databases">
        <authorList>
            <consortium name="Genoscope - CEA"/>
            <person name="William W."/>
        </authorList>
    </citation>
    <scope>NUCLEOTIDE SEQUENCE</scope>
</reference>
<proteinExistence type="predicted"/>
<dbReference type="AlphaFoldDB" id="A0A8S1KBE1"/>
<dbReference type="EMBL" id="CAJJDM010000014">
    <property type="protein sequence ID" value="CAD8051887.1"/>
    <property type="molecule type" value="Genomic_DNA"/>
</dbReference>
<evidence type="ECO:0000313" key="1">
    <source>
        <dbReference type="EMBL" id="CAD8051887.1"/>
    </source>
</evidence>
<accession>A0A8S1KBE1</accession>
<evidence type="ECO:0000313" key="2">
    <source>
        <dbReference type="Proteomes" id="UP000688137"/>
    </source>
</evidence>
<name>A0A8S1KBE1_PARPR</name>